<dbReference type="OrthoDB" id="4519042at2"/>
<dbReference type="AlphaFoldDB" id="A0A2G1QMG7"/>
<gene>
    <name evidence="3" type="ORF">CSC94_12670</name>
</gene>
<evidence type="ECO:0000256" key="1">
    <source>
        <dbReference type="ARBA" id="ARBA00022612"/>
    </source>
</evidence>
<sequence length="433" mass="47771">MHANASLAELLSSLPEADRAAVLADLTTDEAEALEYDWRFWARKNQLAPEGDWHTWLALAGRGFGKTEAGAQWVRDRVSSGARSIALVAETQKDLEEVMVARILAIHPPDEAPKVRYKPVRLQWPNGAQALGYNGTEPDQLRGPEFDTAWVDELAKYRYARETWDMLQFTMRAGTDPRVFVTTTPRPIPVIREIAADPKTVITRGSTYDNAANLPAQFLDKLRKRYEGTRLGRQELHAEVLDDLPGALWTRAMFDDHRVARTPDMQRIVVAIDPSGTAGASDDGDSIGIVVAGKGIDGRGYVLADRSCKLSPDGWGRRAVAAYHEFDADRIIAERNFGGAMVEHVIKTVDRIVSYKEVTASRGKVVRAEPVAALYEQGRVSHVGAFDALEDQCCMMGPEGFIGEGSPDRLDAMVWALTDLVVEGSSYSLNAVY</sequence>
<dbReference type="GO" id="GO:0005524">
    <property type="term" value="F:ATP binding"/>
    <property type="evidence" value="ECO:0007669"/>
    <property type="project" value="UniProtKB-KW"/>
</dbReference>
<evidence type="ECO:0000313" key="3">
    <source>
        <dbReference type="EMBL" id="PHP66716.1"/>
    </source>
</evidence>
<dbReference type="Pfam" id="PF03237">
    <property type="entry name" value="Terminase_6N"/>
    <property type="match status" value="1"/>
</dbReference>
<dbReference type="Gene3D" id="3.40.50.300">
    <property type="entry name" value="P-loop containing nucleotide triphosphate hydrolases"/>
    <property type="match status" value="1"/>
</dbReference>
<evidence type="ECO:0000259" key="2">
    <source>
        <dbReference type="Pfam" id="PF17289"/>
    </source>
</evidence>
<dbReference type="InterPro" id="IPR027417">
    <property type="entry name" value="P-loop_NTPase"/>
</dbReference>
<protein>
    <submittedName>
        <fullName evidence="3">ATP-binding protein</fullName>
    </submittedName>
</protein>
<dbReference type="RefSeq" id="WP_099306901.1">
    <property type="nucleotide sequence ID" value="NZ_PDVP01000007.1"/>
</dbReference>
<dbReference type="InterPro" id="IPR035421">
    <property type="entry name" value="Terminase_6C"/>
</dbReference>
<proteinExistence type="predicted"/>
<accession>A0A2G1QMG7</accession>
<feature type="domain" description="Terminase large subunit gp17-like C-terminal" evidence="2">
    <location>
        <begin position="271"/>
        <end position="418"/>
    </location>
</feature>
<dbReference type="Pfam" id="PF17289">
    <property type="entry name" value="Terminase_6C"/>
    <property type="match status" value="1"/>
</dbReference>
<keyword evidence="4" id="KW-1185">Reference proteome</keyword>
<keyword evidence="3" id="KW-0547">Nucleotide-binding</keyword>
<dbReference type="Proteomes" id="UP000221168">
    <property type="component" value="Unassembled WGS sequence"/>
</dbReference>
<comment type="caution">
    <text evidence="3">The sequence shown here is derived from an EMBL/GenBank/DDBJ whole genome shotgun (WGS) entry which is preliminary data.</text>
</comment>
<name>A0A2G1QMG7_9HYPH</name>
<dbReference type="EMBL" id="PDVP01000007">
    <property type="protein sequence ID" value="PHP66716.1"/>
    <property type="molecule type" value="Genomic_DNA"/>
</dbReference>
<keyword evidence="3" id="KW-0067">ATP-binding</keyword>
<reference evidence="3 4" key="1">
    <citation type="submission" date="2017-10" db="EMBL/GenBank/DDBJ databases">
        <title>Sedimentibacterium mangrovi gen. nov., sp. nov., a novel member of family Phyllobacteriacea isolated from mangrove sediment.</title>
        <authorList>
            <person name="Liao H."/>
            <person name="Tian Y."/>
        </authorList>
    </citation>
    <scope>NUCLEOTIDE SEQUENCE [LARGE SCALE GENOMIC DNA]</scope>
    <source>
        <strain evidence="3 4">X9-2-2</strain>
    </source>
</reference>
<evidence type="ECO:0000313" key="4">
    <source>
        <dbReference type="Proteomes" id="UP000221168"/>
    </source>
</evidence>
<organism evidence="3 4">
    <name type="scientific">Zhengella mangrovi</name>
    <dbReference type="NCBI Taxonomy" id="1982044"/>
    <lineage>
        <taxon>Bacteria</taxon>
        <taxon>Pseudomonadati</taxon>
        <taxon>Pseudomonadota</taxon>
        <taxon>Alphaproteobacteria</taxon>
        <taxon>Hyphomicrobiales</taxon>
        <taxon>Notoacmeibacteraceae</taxon>
        <taxon>Zhengella</taxon>
    </lineage>
</organism>
<keyword evidence="1" id="KW-1188">Viral release from host cell</keyword>